<dbReference type="InterPro" id="IPR025485">
    <property type="entry name" value="DUF4377"/>
</dbReference>
<dbReference type="RefSeq" id="WP_343913433.1">
    <property type="nucleotide sequence ID" value="NZ_BAAAGE010000003.1"/>
</dbReference>
<proteinExistence type="predicted"/>
<evidence type="ECO:0000313" key="2">
    <source>
        <dbReference type="EMBL" id="GAA0726575.1"/>
    </source>
</evidence>
<dbReference type="Proteomes" id="UP001501758">
    <property type="component" value="Unassembled WGS sequence"/>
</dbReference>
<dbReference type="Pfam" id="PF14302">
    <property type="entry name" value="DUF4377"/>
    <property type="match status" value="1"/>
</dbReference>
<keyword evidence="3" id="KW-1185">Reference proteome</keyword>
<name>A0ABP3U9S3_9FLAO</name>
<evidence type="ECO:0000259" key="1">
    <source>
        <dbReference type="Pfam" id="PF14302"/>
    </source>
</evidence>
<comment type="caution">
    <text evidence="2">The sequence shown here is derived from an EMBL/GenBank/DDBJ whole genome shotgun (WGS) entry which is preliminary data.</text>
</comment>
<gene>
    <name evidence="2" type="ORF">GCM10009430_33690</name>
</gene>
<organism evidence="2 3">
    <name type="scientific">Aquimarina litoralis</name>
    <dbReference type="NCBI Taxonomy" id="584605"/>
    <lineage>
        <taxon>Bacteria</taxon>
        <taxon>Pseudomonadati</taxon>
        <taxon>Bacteroidota</taxon>
        <taxon>Flavobacteriia</taxon>
        <taxon>Flavobacteriales</taxon>
        <taxon>Flavobacteriaceae</taxon>
        <taxon>Aquimarina</taxon>
    </lineage>
</organism>
<feature type="domain" description="DUF4377" evidence="1">
    <location>
        <begin position="56"/>
        <end position="110"/>
    </location>
</feature>
<accession>A0ABP3U9S3</accession>
<sequence>MKKLTLLLIISLTTITCKDDDEHMEITSIRVNHYLDTGFITFFGDLGVINLIQEGDQIGQEEFLSSYEGIQGFQYELGFIHDLLVKKTQISDPPQDGSSIKIELIEVLSKQPVLLDTEFRIQLTLHTNNDTFLNWVELDQENNFYLTNSTISINCGDLCSELINHINNQEQITGVFTHGEGNSYILKEIINE</sequence>
<evidence type="ECO:0000313" key="3">
    <source>
        <dbReference type="Proteomes" id="UP001501758"/>
    </source>
</evidence>
<reference evidence="3" key="1">
    <citation type="journal article" date="2019" name="Int. J. Syst. Evol. Microbiol.">
        <title>The Global Catalogue of Microorganisms (GCM) 10K type strain sequencing project: providing services to taxonomists for standard genome sequencing and annotation.</title>
        <authorList>
            <consortium name="The Broad Institute Genomics Platform"/>
            <consortium name="The Broad Institute Genome Sequencing Center for Infectious Disease"/>
            <person name="Wu L."/>
            <person name="Ma J."/>
        </authorList>
    </citation>
    <scope>NUCLEOTIDE SEQUENCE [LARGE SCALE GENOMIC DNA]</scope>
    <source>
        <strain evidence="3">JCM 15974</strain>
    </source>
</reference>
<dbReference type="EMBL" id="BAAAGE010000003">
    <property type="protein sequence ID" value="GAA0726575.1"/>
    <property type="molecule type" value="Genomic_DNA"/>
</dbReference>
<protein>
    <recommendedName>
        <fullName evidence="1">DUF4377 domain-containing protein</fullName>
    </recommendedName>
</protein>